<dbReference type="EMBL" id="BAAATL010000030">
    <property type="protein sequence ID" value="GAA2500912.1"/>
    <property type="molecule type" value="Genomic_DNA"/>
</dbReference>
<name>A0ABN3MGP2_9ACTN</name>
<sequence>MRRQWILTLAAVGAVLLAAGGYEVGVRTHGSAAPSCAASRHAAEGLVDEWTKQEPHTDDAQRLLKARAVADAILQNPHCFTPEVDARAQAAAQQLGQSGLTDDGSPRASSSARRSADHRTTARRERPHRRCGPASREDAPGDPPDSTTGSDRPGR</sequence>
<feature type="compositionally biased region" description="Basic and acidic residues" evidence="1">
    <location>
        <begin position="114"/>
        <end position="124"/>
    </location>
</feature>
<comment type="caution">
    <text evidence="2">The sequence shown here is derived from an EMBL/GenBank/DDBJ whole genome shotgun (WGS) entry which is preliminary data.</text>
</comment>
<feature type="region of interest" description="Disordered" evidence="1">
    <location>
        <begin position="85"/>
        <end position="155"/>
    </location>
</feature>
<proteinExistence type="predicted"/>
<evidence type="ECO:0000256" key="1">
    <source>
        <dbReference type="SAM" id="MobiDB-lite"/>
    </source>
</evidence>
<evidence type="ECO:0008006" key="4">
    <source>
        <dbReference type="Google" id="ProtNLM"/>
    </source>
</evidence>
<evidence type="ECO:0000313" key="2">
    <source>
        <dbReference type="EMBL" id="GAA2500912.1"/>
    </source>
</evidence>
<organism evidence="2 3">
    <name type="scientific">Streptomyces graminearus</name>
    <dbReference type="NCBI Taxonomy" id="284030"/>
    <lineage>
        <taxon>Bacteria</taxon>
        <taxon>Bacillati</taxon>
        <taxon>Actinomycetota</taxon>
        <taxon>Actinomycetes</taxon>
        <taxon>Kitasatosporales</taxon>
        <taxon>Streptomycetaceae</taxon>
        <taxon>Streptomyces</taxon>
    </lineage>
</organism>
<keyword evidence="3" id="KW-1185">Reference proteome</keyword>
<feature type="compositionally biased region" description="Polar residues" evidence="1">
    <location>
        <begin position="145"/>
        <end position="155"/>
    </location>
</feature>
<reference evidence="2 3" key="1">
    <citation type="journal article" date="2019" name="Int. J. Syst. Evol. Microbiol.">
        <title>The Global Catalogue of Microorganisms (GCM) 10K type strain sequencing project: providing services to taxonomists for standard genome sequencing and annotation.</title>
        <authorList>
            <consortium name="The Broad Institute Genomics Platform"/>
            <consortium name="The Broad Institute Genome Sequencing Center for Infectious Disease"/>
            <person name="Wu L."/>
            <person name="Ma J."/>
        </authorList>
    </citation>
    <scope>NUCLEOTIDE SEQUENCE [LARGE SCALE GENOMIC DNA]</scope>
    <source>
        <strain evidence="2 3">JCM 6923</strain>
    </source>
</reference>
<gene>
    <name evidence="2" type="ORF">GCM10010422_57650</name>
</gene>
<evidence type="ECO:0000313" key="3">
    <source>
        <dbReference type="Proteomes" id="UP001501721"/>
    </source>
</evidence>
<accession>A0ABN3MGP2</accession>
<protein>
    <recommendedName>
        <fullName evidence="4">DUF732 domain-containing protein</fullName>
    </recommendedName>
</protein>
<dbReference type="Proteomes" id="UP001501721">
    <property type="component" value="Unassembled WGS sequence"/>
</dbReference>